<keyword evidence="6" id="KW-0804">Transcription</keyword>
<feature type="compositionally biased region" description="Polar residues" evidence="9">
    <location>
        <begin position="617"/>
        <end position="627"/>
    </location>
</feature>
<reference evidence="11 12" key="1">
    <citation type="submission" date="2018-02" db="EMBL/GenBank/DDBJ databases">
        <title>The genomes of Aspergillus section Nigri reveals drivers in fungal speciation.</title>
        <authorList>
            <consortium name="DOE Joint Genome Institute"/>
            <person name="Vesth T.C."/>
            <person name="Nybo J."/>
            <person name="Theobald S."/>
            <person name="Brandl J."/>
            <person name="Frisvad J.C."/>
            <person name="Nielsen K.F."/>
            <person name="Lyhne E.K."/>
            <person name="Kogle M.E."/>
            <person name="Kuo A."/>
            <person name="Riley R."/>
            <person name="Clum A."/>
            <person name="Nolan M."/>
            <person name="Lipzen A."/>
            <person name="Salamov A."/>
            <person name="Henrissat B."/>
            <person name="Wiebenga A."/>
            <person name="De vries R.P."/>
            <person name="Grigoriev I.V."/>
            <person name="Mortensen U.H."/>
            <person name="Andersen M.R."/>
            <person name="Baker S.E."/>
        </authorList>
    </citation>
    <scope>NUCLEOTIDE SEQUENCE [LARGE SCALE GENOMIC DNA]</scope>
    <source>
        <strain evidence="11 12">CBS 707.79</strain>
    </source>
</reference>
<evidence type="ECO:0000256" key="4">
    <source>
        <dbReference type="ARBA" id="ARBA00022833"/>
    </source>
</evidence>
<dbReference type="PANTHER" id="PTHR46179:SF13">
    <property type="entry name" value="C2H2-TYPE DOMAIN-CONTAINING PROTEIN"/>
    <property type="match status" value="1"/>
</dbReference>
<dbReference type="SMART" id="SM00355">
    <property type="entry name" value="ZnF_C2H2"/>
    <property type="match status" value="3"/>
</dbReference>
<feature type="compositionally biased region" description="Polar residues" evidence="9">
    <location>
        <begin position="175"/>
        <end position="185"/>
    </location>
</feature>
<dbReference type="PROSITE" id="PS00028">
    <property type="entry name" value="ZINC_FINGER_C2H2_1"/>
    <property type="match status" value="1"/>
</dbReference>
<evidence type="ECO:0000313" key="11">
    <source>
        <dbReference type="EMBL" id="PYH93780.1"/>
    </source>
</evidence>
<evidence type="ECO:0000313" key="12">
    <source>
        <dbReference type="Proteomes" id="UP000247810"/>
    </source>
</evidence>
<feature type="domain" description="C2H2-type" evidence="10">
    <location>
        <begin position="396"/>
        <end position="423"/>
    </location>
</feature>
<name>A0A319D908_9EURO</name>
<feature type="compositionally biased region" description="Basic and acidic residues" evidence="9">
    <location>
        <begin position="33"/>
        <end position="47"/>
    </location>
</feature>
<dbReference type="PANTHER" id="PTHR46179">
    <property type="entry name" value="ZINC FINGER PROTEIN"/>
    <property type="match status" value="1"/>
</dbReference>
<keyword evidence="7" id="KW-0539">Nucleus</keyword>
<evidence type="ECO:0000256" key="2">
    <source>
        <dbReference type="ARBA" id="ARBA00022723"/>
    </source>
</evidence>
<evidence type="ECO:0000256" key="1">
    <source>
        <dbReference type="ARBA" id="ARBA00004123"/>
    </source>
</evidence>
<dbReference type="GO" id="GO:0006357">
    <property type="term" value="P:regulation of transcription by RNA polymerase II"/>
    <property type="evidence" value="ECO:0007669"/>
    <property type="project" value="TreeGrafter"/>
</dbReference>
<keyword evidence="4" id="KW-0862">Zinc</keyword>
<evidence type="ECO:0000256" key="8">
    <source>
        <dbReference type="PROSITE-ProRule" id="PRU00042"/>
    </source>
</evidence>
<dbReference type="PROSITE" id="PS50157">
    <property type="entry name" value="ZINC_FINGER_C2H2_2"/>
    <property type="match status" value="1"/>
</dbReference>
<sequence>MKSQNPRRGRVMHTPPSLSSPGSSPSRSPLRLKKGETFHATSSDRDSSSILPLSPRRSSTSPGALQAFAAGQERMTKILSRMDLNSTSAPALDEHDELPVPKGSLKMHLERSQSRKDDLKKFLDKDDRSPRKEPTEKTRRVHCHPSDSGLGTSISSRQTTSSHKVGPLPQERSGRSQTIASSTNADESEAAAEHKLSLGACLEIERRVLTPLLGQETSKPFHHLVESARQQIASEKIGTLRDLEKALLYVAADVEVDIGSYFQFCSSTILCLHETYTHLNPRDLCMPTDKAYSNSYFLDLTAQVHRFKAMRDEARKNKEEMNPQLILEGGMSATGRPLELVAEKDGEFISMQSGKPFDELAPPLFKRTLSLGDGDEGARRSMARRKKNAPPMNINTKCSHCDKIFQRPCDLTKHEKTHSRPFKCPFEGCKYYDLGWPTEKENERHINDRHSTTPRMYACTFGGCAYKSKRESNCKQHMEKAHGWNYVRAKNNGRNGKRRATPVGASPAEDSSVQSSPVQSSPDRMSSVPLAPAQMASLRQDSNQINPLQMSPDQLNLLQMSADHMSPLQLSPDRLSPLHMGSDRASPAEMNALQMSPDQGSSVQLSPPQVSPAQLSTPATGPLQSPTGYINNYSQGQIFQLQDPYAQLKNEDCVLYTDNDFAPYNGPNDFFEDASFGYGEHMYQTGQVDMGGMGGFCDEAFMNSNLLWDGNLTDESMFILNQATNMPPF</sequence>
<organism evidence="11 12">
    <name type="scientific">Aspergillus ellipticus CBS 707.79</name>
    <dbReference type="NCBI Taxonomy" id="1448320"/>
    <lineage>
        <taxon>Eukaryota</taxon>
        <taxon>Fungi</taxon>
        <taxon>Dikarya</taxon>
        <taxon>Ascomycota</taxon>
        <taxon>Pezizomycotina</taxon>
        <taxon>Eurotiomycetes</taxon>
        <taxon>Eurotiomycetidae</taxon>
        <taxon>Eurotiales</taxon>
        <taxon>Aspergillaceae</taxon>
        <taxon>Aspergillus</taxon>
        <taxon>Aspergillus subgen. Circumdati</taxon>
    </lineage>
</organism>
<feature type="compositionally biased region" description="Basic residues" evidence="9">
    <location>
        <begin position="1"/>
        <end position="11"/>
    </location>
</feature>
<evidence type="ECO:0000256" key="6">
    <source>
        <dbReference type="ARBA" id="ARBA00023163"/>
    </source>
</evidence>
<dbReference type="OrthoDB" id="9368434at2759"/>
<keyword evidence="5" id="KW-0805">Transcription regulation</keyword>
<dbReference type="GO" id="GO:0008270">
    <property type="term" value="F:zinc ion binding"/>
    <property type="evidence" value="ECO:0007669"/>
    <property type="project" value="UniProtKB-KW"/>
</dbReference>
<dbReference type="Proteomes" id="UP000247810">
    <property type="component" value="Unassembled WGS sequence"/>
</dbReference>
<keyword evidence="12" id="KW-1185">Reference proteome</keyword>
<evidence type="ECO:0000256" key="9">
    <source>
        <dbReference type="SAM" id="MobiDB-lite"/>
    </source>
</evidence>
<feature type="compositionally biased region" description="Low complexity" evidence="9">
    <location>
        <begin position="48"/>
        <end position="62"/>
    </location>
</feature>
<evidence type="ECO:0000256" key="7">
    <source>
        <dbReference type="ARBA" id="ARBA00023242"/>
    </source>
</evidence>
<feature type="region of interest" description="Disordered" evidence="9">
    <location>
        <begin position="81"/>
        <end position="190"/>
    </location>
</feature>
<keyword evidence="2" id="KW-0479">Metal-binding</keyword>
<dbReference type="VEuPathDB" id="FungiDB:BO71DRAFT_326804"/>
<accession>A0A319D908</accession>
<dbReference type="AlphaFoldDB" id="A0A319D908"/>
<evidence type="ECO:0000256" key="3">
    <source>
        <dbReference type="ARBA" id="ARBA00022771"/>
    </source>
</evidence>
<feature type="region of interest" description="Disordered" evidence="9">
    <location>
        <begin position="1"/>
        <end position="64"/>
    </location>
</feature>
<dbReference type="EMBL" id="KZ825885">
    <property type="protein sequence ID" value="PYH93780.1"/>
    <property type="molecule type" value="Genomic_DNA"/>
</dbReference>
<dbReference type="InterPro" id="IPR013087">
    <property type="entry name" value="Znf_C2H2_type"/>
</dbReference>
<dbReference type="STRING" id="1448320.A0A319D908"/>
<feature type="region of interest" description="Disordered" evidence="9">
    <location>
        <begin position="371"/>
        <end position="391"/>
    </location>
</feature>
<protein>
    <recommendedName>
        <fullName evidence="10">C2H2-type domain-containing protein</fullName>
    </recommendedName>
</protein>
<feature type="compositionally biased region" description="Basic and acidic residues" evidence="9">
    <location>
        <begin position="107"/>
        <end position="138"/>
    </location>
</feature>
<feature type="compositionally biased region" description="Low complexity" evidence="9">
    <location>
        <begin position="601"/>
        <end position="616"/>
    </location>
</feature>
<keyword evidence="3 8" id="KW-0863">Zinc-finger</keyword>
<feature type="compositionally biased region" description="Polar residues" evidence="9">
    <location>
        <begin position="149"/>
        <end position="163"/>
    </location>
</feature>
<feature type="compositionally biased region" description="Low complexity" evidence="9">
    <location>
        <begin position="15"/>
        <end position="29"/>
    </location>
</feature>
<feature type="compositionally biased region" description="Low complexity" evidence="9">
    <location>
        <begin position="510"/>
        <end position="523"/>
    </location>
</feature>
<gene>
    <name evidence="11" type="ORF">BO71DRAFT_326804</name>
</gene>
<evidence type="ECO:0000259" key="10">
    <source>
        <dbReference type="PROSITE" id="PS50157"/>
    </source>
</evidence>
<feature type="region of interest" description="Disordered" evidence="9">
    <location>
        <begin position="485"/>
        <end position="529"/>
    </location>
</feature>
<proteinExistence type="predicted"/>
<evidence type="ECO:0000256" key="5">
    <source>
        <dbReference type="ARBA" id="ARBA00023015"/>
    </source>
</evidence>
<comment type="subcellular location">
    <subcellularLocation>
        <location evidence="1">Nucleus</location>
    </subcellularLocation>
</comment>
<dbReference type="GO" id="GO:0005634">
    <property type="term" value="C:nucleus"/>
    <property type="evidence" value="ECO:0007669"/>
    <property type="project" value="UniProtKB-SubCell"/>
</dbReference>
<feature type="region of interest" description="Disordered" evidence="9">
    <location>
        <begin position="594"/>
        <end position="627"/>
    </location>
</feature>
<dbReference type="InterPro" id="IPR051061">
    <property type="entry name" value="Zinc_finger_trans_reg"/>
</dbReference>